<accession>A0AAE1VC19</accession>
<dbReference type="EMBL" id="JAVYJV010000009">
    <property type="protein sequence ID" value="KAK4363142.1"/>
    <property type="molecule type" value="Genomic_DNA"/>
</dbReference>
<dbReference type="AlphaFoldDB" id="A0AAE1VC19"/>
<comment type="caution">
    <text evidence="2">The sequence shown here is derived from an EMBL/GenBank/DDBJ whole genome shotgun (WGS) entry which is preliminary data.</text>
</comment>
<name>A0AAE1VC19_9SOLA</name>
<sequence>MDQALFWKCADEEAARDGDGTRDRVAAKAASINAISSSLIISNGKSDTEPGDDTRATSSTSSESMIFGVQSELQLLPEH</sequence>
<reference evidence="2" key="1">
    <citation type="submission" date="2023-12" db="EMBL/GenBank/DDBJ databases">
        <title>Genome assembly of Anisodus tanguticus.</title>
        <authorList>
            <person name="Wang Y.-J."/>
        </authorList>
    </citation>
    <scope>NUCLEOTIDE SEQUENCE</scope>
    <source>
        <strain evidence="2">KB-2021</strain>
        <tissue evidence="2">Leaf</tissue>
    </source>
</reference>
<gene>
    <name evidence="2" type="ORF">RND71_018383</name>
</gene>
<feature type="compositionally biased region" description="Basic and acidic residues" evidence="1">
    <location>
        <begin position="46"/>
        <end position="55"/>
    </location>
</feature>
<evidence type="ECO:0000313" key="2">
    <source>
        <dbReference type="EMBL" id="KAK4363142.1"/>
    </source>
</evidence>
<organism evidence="2 3">
    <name type="scientific">Anisodus tanguticus</name>
    <dbReference type="NCBI Taxonomy" id="243964"/>
    <lineage>
        <taxon>Eukaryota</taxon>
        <taxon>Viridiplantae</taxon>
        <taxon>Streptophyta</taxon>
        <taxon>Embryophyta</taxon>
        <taxon>Tracheophyta</taxon>
        <taxon>Spermatophyta</taxon>
        <taxon>Magnoliopsida</taxon>
        <taxon>eudicotyledons</taxon>
        <taxon>Gunneridae</taxon>
        <taxon>Pentapetalae</taxon>
        <taxon>asterids</taxon>
        <taxon>lamiids</taxon>
        <taxon>Solanales</taxon>
        <taxon>Solanaceae</taxon>
        <taxon>Solanoideae</taxon>
        <taxon>Hyoscyameae</taxon>
        <taxon>Anisodus</taxon>
    </lineage>
</organism>
<proteinExistence type="predicted"/>
<feature type="region of interest" description="Disordered" evidence="1">
    <location>
        <begin position="41"/>
        <end position="79"/>
    </location>
</feature>
<protein>
    <submittedName>
        <fullName evidence="2">Uncharacterized protein</fullName>
    </submittedName>
</protein>
<keyword evidence="3" id="KW-1185">Reference proteome</keyword>
<evidence type="ECO:0000256" key="1">
    <source>
        <dbReference type="SAM" id="MobiDB-lite"/>
    </source>
</evidence>
<dbReference type="Proteomes" id="UP001291623">
    <property type="component" value="Unassembled WGS sequence"/>
</dbReference>
<evidence type="ECO:0000313" key="3">
    <source>
        <dbReference type="Proteomes" id="UP001291623"/>
    </source>
</evidence>